<name>A0A8D9AHZ9_9HEMI</name>
<evidence type="ECO:0000313" key="1">
    <source>
        <dbReference type="EMBL" id="CAG6765571.1"/>
    </source>
</evidence>
<proteinExistence type="predicted"/>
<dbReference type="EMBL" id="HBUF01568494">
    <property type="protein sequence ID" value="CAG6765570.1"/>
    <property type="molecule type" value="Transcribed_RNA"/>
</dbReference>
<dbReference type="InterPro" id="IPR042795">
    <property type="entry name" value="Wdr73"/>
</dbReference>
<dbReference type="GO" id="GO:0031122">
    <property type="term" value="P:cytoplasmic microtubule organization"/>
    <property type="evidence" value="ECO:0007669"/>
    <property type="project" value="TreeGrafter"/>
</dbReference>
<dbReference type="EMBL" id="HBUF01568495">
    <property type="protein sequence ID" value="CAG6765571.1"/>
    <property type="molecule type" value="Transcribed_RNA"/>
</dbReference>
<dbReference type="PANTHER" id="PTHR46947">
    <property type="entry name" value="WD REPEAT-CONTAINING PROTEIN 73"/>
    <property type="match status" value="1"/>
</dbReference>
<dbReference type="InterPro" id="IPR036322">
    <property type="entry name" value="WD40_repeat_dom_sf"/>
</dbReference>
<dbReference type="AlphaFoldDB" id="A0A8D9AHZ9"/>
<reference evidence="1" key="1">
    <citation type="submission" date="2021-05" db="EMBL/GenBank/DDBJ databases">
        <authorList>
            <person name="Alioto T."/>
            <person name="Alioto T."/>
            <person name="Gomez Garrido J."/>
        </authorList>
    </citation>
    <scope>NUCLEOTIDE SEQUENCE</scope>
</reference>
<dbReference type="EMBL" id="HBUF01231469">
    <property type="protein sequence ID" value="CAG6673579.1"/>
    <property type="molecule type" value="Transcribed_RNA"/>
</dbReference>
<dbReference type="GO" id="GO:0000922">
    <property type="term" value="C:spindle pole"/>
    <property type="evidence" value="ECO:0007669"/>
    <property type="project" value="TreeGrafter"/>
</dbReference>
<dbReference type="Gene3D" id="2.130.10.10">
    <property type="entry name" value="YVTN repeat-like/Quinoprotein amine dehydrogenase"/>
    <property type="match status" value="1"/>
</dbReference>
<dbReference type="EMBL" id="HBUF01231468">
    <property type="protein sequence ID" value="CAG6673578.1"/>
    <property type="molecule type" value="Transcribed_RNA"/>
</dbReference>
<dbReference type="PANTHER" id="PTHR46947:SF1">
    <property type="entry name" value="WD REPEAT-CONTAINING PROTEIN 73"/>
    <property type="match status" value="1"/>
</dbReference>
<sequence length="365" mass="42011">MDEVDEWFYDSIKRYNKLQMFTLDEHVNHIELSPDANNICVSNMNMVTKRCQILEYALPLKFLDTDDSLCSTDHNLKIRCGTYVDQLVLEMKVLASSDQIVTSEKNQSGVNIYSYPKNGSDKITKIDHLDFDAPEPPHISTCSQSDNLLCLSQSSSIPISVVDLNTKCSVVKMNLDCDLENNAVKTIFVDSNSIGVCSEQNGHVRMYDLRCPDEVMSSTMKDKPRGRWTMSMLENSDTLNLLSSDAQVLMFNIRNLNKPIFNTRLHIKNTNLAEDRLPQIETCPYDTNQFSVSGFDENVHIFSKREETLCDEVFTHDAHPYQEHCDKRTRVLYHKWMPKQYERMLMSSADNCSFSCVQYNSRLIQ</sequence>
<organism evidence="1">
    <name type="scientific">Cacopsylla melanoneura</name>
    <dbReference type="NCBI Taxonomy" id="428564"/>
    <lineage>
        <taxon>Eukaryota</taxon>
        <taxon>Metazoa</taxon>
        <taxon>Ecdysozoa</taxon>
        <taxon>Arthropoda</taxon>
        <taxon>Hexapoda</taxon>
        <taxon>Insecta</taxon>
        <taxon>Pterygota</taxon>
        <taxon>Neoptera</taxon>
        <taxon>Paraneoptera</taxon>
        <taxon>Hemiptera</taxon>
        <taxon>Sternorrhyncha</taxon>
        <taxon>Psylloidea</taxon>
        <taxon>Psyllidae</taxon>
        <taxon>Psyllinae</taxon>
        <taxon>Cacopsylla</taxon>
    </lineage>
</organism>
<protein>
    <submittedName>
        <fullName evidence="1">WD repeat-containing protein 73</fullName>
    </submittedName>
</protein>
<dbReference type="EMBL" id="HBUF01398936">
    <property type="protein sequence ID" value="CAG6736324.1"/>
    <property type="molecule type" value="Transcribed_RNA"/>
</dbReference>
<dbReference type="GO" id="GO:0005829">
    <property type="term" value="C:cytosol"/>
    <property type="evidence" value="ECO:0007669"/>
    <property type="project" value="TreeGrafter"/>
</dbReference>
<dbReference type="InterPro" id="IPR015943">
    <property type="entry name" value="WD40/YVTN_repeat-like_dom_sf"/>
</dbReference>
<dbReference type="EMBL" id="HBUF01398937">
    <property type="protein sequence ID" value="CAG6736325.1"/>
    <property type="molecule type" value="Transcribed_RNA"/>
</dbReference>
<accession>A0A8D9AHZ9</accession>
<dbReference type="EMBL" id="HBUF01060754">
    <property type="protein sequence ID" value="CAG6625730.1"/>
    <property type="molecule type" value="Transcribed_RNA"/>
</dbReference>
<dbReference type="SUPFAM" id="SSF50978">
    <property type="entry name" value="WD40 repeat-like"/>
    <property type="match status" value="1"/>
</dbReference>